<reference evidence="1" key="1">
    <citation type="journal article" date="2014" name="Front. Microbiol.">
        <title>High frequency of phylogenetically diverse reductive dehalogenase-homologous genes in deep subseafloor sedimentary metagenomes.</title>
        <authorList>
            <person name="Kawai M."/>
            <person name="Futagami T."/>
            <person name="Toyoda A."/>
            <person name="Takaki Y."/>
            <person name="Nishi S."/>
            <person name="Hori S."/>
            <person name="Arai W."/>
            <person name="Tsubouchi T."/>
            <person name="Morono Y."/>
            <person name="Uchiyama I."/>
            <person name="Ito T."/>
            <person name="Fujiyama A."/>
            <person name="Inagaki F."/>
            <person name="Takami H."/>
        </authorList>
    </citation>
    <scope>NUCLEOTIDE SEQUENCE</scope>
    <source>
        <strain evidence="1">Expedition CK06-06</strain>
    </source>
</reference>
<sequence length="106" mass="11368">MTERIHQVLGLTATATTVQEVTLDKPVIGVVSGYLISGDAPTLTTTPEMPEVLNLTVVTDTPNADGEIRLKSGTYDTLEIYMETHTPEAADVMVLEVVEKSSVPLP</sequence>
<proteinExistence type="predicted"/>
<protein>
    <submittedName>
        <fullName evidence="1">Uncharacterized protein</fullName>
    </submittedName>
</protein>
<gene>
    <name evidence="1" type="ORF">S12H4_01923</name>
</gene>
<name>X1Q712_9ZZZZ</name>
<organism evidence="1">
    <name type="scientific">marine sediment metagenome</name>
    <dbReference type="NCBI Taxonomy" id="412755"/>
    <lineage>
        <taxon>unclassified sequences</taxon>
        <taxon>metagenomes</taxon>
        <taxon>ecological metagenomes</taxon>
    </lineage>
</organism>
<dbReference type="EMBL" id="BARW01000423">
    <property type="protein sequence ID" value="GAI64307.1"/>
    <property type="molecule type" value="Genomic_DNA"/>
</dbReference>
<comment type="caution">
    <text evidence="1">The sequence shown here is derived from an EMBL/GenBank/DDBJ whole genome shotgun (WGS) entry which is preliminary data.</text>
</comment>
<evidence type="ECO:0000313" key="1">
    <source>
        <dbReference type="EMBL" id="GAI64307.1"/>
    </source>
</evidence>
<accession>X1Q712</accession>
<dbReference type="AlphaFoldDB" id="X1Q712"/>